<dbReference type="Pfam" id="PF11992">
    <property type="entry name" value="TgpA_N"/>
    <property type="match status" value="1"/>
</dbReference>
<evidence type="ECO:0000313" key="3">
    <source>
        <dbReference type="EMBL" id="MBT8764864.1"/>
    </source>
</evidence>
<feature type="transmembrane region" description="Helical" evidence="1">
    <location>
        <begin position="130"/>
        <end position="148"/>
    </location>
</feature>
<dbReference type="SUPFAM" id="SSF54001">
    <property type="entry name" value="Cysteine proteinases"/>
    <property type="match status" value="1"/>
</dbReference>
<gene>
    <name evidence="3" type="ORF">J7302_01720</name>
</gene>
<dbReference type="Pfam" id="PF01841">
    <property type="entry name" value="Transglut_core"/>
    <property type="match status" value="1"/>
</dbReference>
<proteinExistence type="predicted"/>
<feature type="transmembrane region" description="Helical" evidence="1">
    <location>
        <begin position="154"/>
        <end position="172"/>
    </location>
</feature>
<keyword evidence="1" id="KW-0472">Membrane</keyword>
<sequence length="686" mass="76674">MHRAGYRRSAPRRLSAGAGAVRGLGVSVSRPLTRIGLTWLLVAQVLVILPHLQHLPIWIIGLWLGCAAWRVQIFRMRVTFPNAWVKAALIIGVGAGVVLSRGTLMGLDAAVVLLVAVFILKLVEMRSQRDALVLILLGFFTQVTAYLFNDGMLAALYSLLPLSTLLAALVGLQQSRYAERSLVPLTVAGSLLLQAVPLMLLLFLFFPRLGPLWSLPMPSDKGITGLSDSMSPADVAELSQSGELAFRASFDGPVPASNQLYWRALTLERFDGRRWSQALTTRYAIGAHWEKRGAPLSYSIVMQPSGKPWLFALDVGQTVEPGTRQMSDFRLERQGPVDRSLLYQVTSWPEAVREAQGDSAALRRALQLPKQGDPRTRAWARELKQRYTDTAQLVGAVLEHFRSQSYVYTLRPPTLGSDSIDAFLFDSRRGFCAHYAGAMTFILRAAGIPARVVAGYQGGELNPAGNYVLVHQFDAHAWVEYWAPGRGWVSVDPTFQVAPNRIELGLEEAVASEESFLEGSPLSPLRYRQLAWLNQVRLTWDNLNYGWQRWVLGYQGEAQGNLFRRWFGTIDYQLLGVSLVAAAALILATVGLFLFRPWRREQDPQVRLFQHFERILAQQGVQRSPGEGPRAYAERACLALPQQAREIHAFLDAFEACQYAGRPTADTQRLLRAVRRALPWRLRRPR</sequence>
<evidence type="ECO:0000259" key="2">
    <source>
        <dbReference type="SMART" id="SM00460"/>
    </source>
</evidence>
<name>A0ABS5XB01_9GAMM</name>
<protein>
    <submittedName>
        <fullName evidence="3">DUF3488 domain-containing transglutaminase family protein</fullName>
    </submittedName>
</protein>
<feature type="domain" description="Transglutaminase-like" evidence="2">
    <location>
        <begin position="424"/>
        <end position="495"/>
    </location>
</feature>
<dbReference type="Gene3D" id="3.10.620.30">
    <property type="match status" value="1"/>
</dbReference>
<keyword evidence="1" id="KW-1133">Transmembrane helix</keyword>
<dbReference type="SMART" id="SM00460">
    <property type="entry name" value="TGc"/>
    <property type="match status" value="1"/>
</dbReference>
<keyword evidence="1" id="KW-0812">Transmembrane</keyword>
<dbReference type="InterPro" id="IPR025403">
    <property type="entry name" value="TgpA-like_C"/>
</dbReference>
<dbReference type="InterPro" id="IPR052901">
    <property type="entry name" value="Bact_TGase-like"/>
</dbReference>
<evidence type="ECO:0000256" key="1">
    <source>
        <dbReference type="SAM" id="Phobius"/>
    </source>
</evidence>
<dbReference type="InterPro" id="IPR021878">
    <property type="entry name" value="TgpA_N"/>
</dbReference>
<feature type="transmembrane region" description="Helical" evidence="1">
    <location>
        <begin position="105"/>
        <end position="123"/>
    </location>
</feature>
<dbReference type="InterPro" id="IPR038765">
    <property type="entry name" value="Papain-like_cys_pep_sf"/>
</dbReference>
<dbReference type="PANTHER" id="PTHR42736">
    <property type="entry name" value="PROTEIN-GLUTAMINE GAMMA-GLUTAMYLTRANSFERASE"/>
    <property type="match status" value="1"/>
</dbReference>
<feature type="transmembrane region" description="Helical" evidence="1">
    <location>
        <begin position="572"/>
        <end position="595"/>
    </location>
</feature>
<feature type="transmembrane region" description="Helical" evidence="1">
    <location>
        <begin position="184"/>
        <end position="206"/>
    </location>
</feature>
<feature type="transmembrane region" description="Helical" evidence="1">
    <location>
        <begin position="83"/>
        <end position="99"/>
    </location>
</feature>
<dbReference type="PANTHER" id="PTHR42736:SF1">
    <property type="entry name" value="PROTEIN-GLUTAMINE GAMMA-GLUTAMYLTRANSFERASE"/>
    <property type="match status" value="1"/>
</dbReference>
<organism evidence="3 4">
    <name type="scientific">Metapseudomonas boanensis</name>
    <dbReference type="NCBI Taxonomy" id="2822138"/>
    <lineage>
        <taxon>Bacteria</taxon>
        <taxon>Pseudomonadati</taxon>
        <taxon>Pseudomonadota</taxon>
        <taxon>Gammaproteobacteria</taxon>
        <taxon>Pseudomonadales</taxon>
        <taxon>Pseudomonadaceae</taxon>
        <taxon>Metapseudomonas</taxon>
    </lineage>
</organism>
<accession>A0ABS5XB01</accession>
<dbReference type="EMBL" id="JAGTIS010000001">
    <property type="protein sequence ID" value="MBT8764864.1"/>
    <property type="molecule type" value="Genomic_DNA"/>
</dbReference>
<reference evidence="3 4" key="1">
    <citation type="submission" date="2021-04" db="EMBL/GenBank/DDBJ databases">
        <title>Pseudomonas boanensis sp. nov., a bacterium isolated from river water used for household purposes in Boane District, Mozambique.</title>
        <authorList>
            <person name="Nicklasson M."/>
            <person name="Martin-Rodriguez A.J."/>
            <person name="Thorell K."/>
            <person name="Neves L."/>
            <person name="Mussagy A."/>
            <person name="Rydberg H.A."/>
            <person name="Hernroth B."/>
            <person name="Svensson-Stadler L."/>
            <person name="Sjoling A."/>
        </authorList>
    </citation>
    <scope>NUCLEOTIDE SEQUENCE [LARGE SCALE GENOMIC DNA]</scope>
    <source>
        <strain evidence="3 4">DB1</strain>
    </source>
</reference>
<dbReference type="Pfam" id="PF13559">
    <property type="entry name" value="DUF4129"/>
    <property type="match status" value="1"/>
</dbReference>
<dbReference type="InterPro" id="IPR002931">
    <property type="entry name" value="Transglutaminase-like"/>
</dbReference>
<evidence type="ECO:0000313" key="4">
    <source>
        <dbReference type="Proteomes" id="UP001519667"/>
    </source>
</evidence>
<dbReference type="Proteomes" id="UP001519667">
    <property type="component" value="Unassembled WGS sequence"/>
</dbReference>
<keyword evidence="4" id="KW-1185">Reference proteome</keyword>
<comment type="caution">
    <text evidence="3">The sequence shown here is derived from an EMBL/GenBank/DDBJ whole genome shotgun (WGS) entry which is preliminary data.</text>
</comment>